<proteinExistence type="predicted"/>
<dbReference type="RefSeq" id="WP_213354038.1">
    <property type="nucleotide sequence ID" value="NZ_JAHBGB010000037.1"/>
</dbReference>
<organism evidence="5 6">
    <name type="scientific">Ancylobacter oerskovii</name>
    <dbReference type="NCBI Taxonomy" id="459519"/>
    <lineage>
        <taxon>Bacteria</taxon>
        <taxon>Pseudomonadati</taxon>
        <taxon>Pseudomonadota</taxon>
        <taxon>Alphaproteobacteria</taxon>
        <taxon>Hyphomicrobiales</taxon>
        <taxon>Xanthobacteraceae</taxon>
        <taxon>Ancylobacter</taxon>
    </lineage>
</organism>
<keyword evidence="1 3" id="KW-0732">Signal</keyword>
<evidence type="ECO:0000313" key="6">
    <source>
        <dbReference type="Proteomes" id="UP001597299"/>
    </source>
</evidence>
<dbReference type="GO" id="GO:0016829">
    <property type="term" value="F:lyase activity"/>
    <property type="evidence" value="ECO:0007669"/>
    <property type="project" value="UniProtKB-KW"/>
</dbReference>
<protein>
    <submittedName>
        <fullName evidence="5">Alginate lyase family protein</fullName>
    </submittedName>
</protein>
<dbReference type="EMBL" id="JBHUHD010000001">
    <property type="protein sequence ID" value="MFD2142385.1"/>
    <property type="molecule type" value="Genomic_DNA"/>
</dbReference>
<gene>
    <name evidence="5" type="ORF">ACFSNC_18420</name>
</gene>
<feature type="signal peptide" evidence="3">
    <location>
        <begin position="1"/>
        <end position="30"/>
    </location>
</feature>
<evidence type="ECO:0000256" key="3">
    <source>
        <dbReference type="SAM" id="SignalP"/>
    </source>
</evidence>
<dbReference type="Pfam" id="PF05426">
    <property type="entry name" value="Alginate_lyase"/>
    <property type="match status" value="1"/>
</dbReference>
<evidence type="ECO:0000256" key="2">
    <source>
        <dbReference type="ARBA" id="ARBA00023239"/>
    </source>
</evidence>
<dbReference type="Gene3D" id="1.50.10.100">
    <property type="entry name" value="Chondroitin AC/alginate lyase"/>
    <property type="match status" value="1"/>
</dbReference>
<sequence>MLEPRRLRRTPPFLAALFIAGLFLGSPATAQDQPSCAVPPPLPSVIDVRRPDQAARPGSEEFDQELSDYQDSVRGVRRFLSFVAQASDAAVAAPDGAVVDCLGQAFQRELRQRRLLDKTSAMQSGYEQHWALASLSLAAFKLQRAGKPLPAPALDWLVQIAHQVMKFHDQHGQLNNHVLWAALGVGTTGYLSGQADLVQWANTKVSLSLATALPDGILPRELSRGAKASHYHFFAAQPLMLYADIRTCFGDPMPEPERATIARVEGVLRHIIADPQWLAARAGARQNSVGNVVWLDALESGRVPASVLNSKGSSRLGGRLSNLVAALSCAR</sequence>
<evidence type="ECO:0000256" key="1">
    <source>
        <dbReference type="ARBA" id="ARBA00022729"/>
    </source>
</evidence>
<keyword evidence="6" id="KW-1185">Reference proteome</keyword>
<keyword evidence="2 5" id="KW-0456">Lyase</keyword>
<evidence type="ECO:0000313" key="5">
    <source>
        <dbReference type="EMBL" id="MFD2142385.1"/>
    </source>
</evidence>
<feature type="chain" id="PRO_5046440623" evidence="3">
    <location>
        <begin position="31"/>
        <end position="331"/>
    </location>
</feature>
<dbReference type="Proteomes" id="UP001597299">
    <property type="component" value="Unassembled WGS sequence"/>
</dbReference>
<evidence type="ECO:0000259" key="4">
    <source>
        <dbReference type="Pfam" id="PF05426"/>
    </source>
</evidence>
<name>A0ABW4Z181_9HYPH</name>
<accession>A0ABW4Z181</accession>
<dbReference type="InterPro" id="IPR008929">
    <property type="entry name" value="Chondroitin_lyas"/>
</dbReference>
<comment type="caution">
    <text evidence="5">The sequence shown here is derived from an EMBL/GenBank/DDBJ whole genome shotgun (WGS) entry which is preliminary data.</text>
</comment>
<dbReference type="SUPFAM" id="SSF48230">
    <property type="entry name" value="Chondroitin AC/alginate lyase"/>
    <property type="match status" value="1"/>
</dbReference>
<feature type="domain" description="Alginate lyase" evidence="4">
    <location>
        <begin position="155"/>
        <end position="276"/>
    </location>
</feature>
<dbReference type="InterPro" id="IPR008397">
    <property type="entry name" value="Alginate_lyase_dom"/>
</dbReference>
<reference evidence="6" key="1">
    <citation type="journal article" date="2019" name="Int. J. Syst. Evol. Microbiol.">
        <title>The Global Catalogue of Microorganisms (GCM) 10K type strain sequencing project: providing services to taxonomists for standard genome sequencing and annotation.</title>
        <authorList>
            <consortium name="The Broad Institute Genomics Platform"/>
            <consortium name="The Broad Institute Genome Sequencing Center for Infectious Disease"/>
            <person name="Wu L."/>
            <person name="Ma J."/>
        </authorList>
    </citation>
    <scope>NUCLEOTIDE SEQUENCE [LARGE SCALE GENOMIC DNA]</scope>
    <source>
        <strain evidence="6">CCM 7435</strain>
    </source>
</reference>